<reference evidence="3 4" key="2">
    <citation type="journal article" date="2016" name="Environ. Microbiol. Rep.">
        <title>Metagenomic evidence for the presence of phototrophic Gemmatimonadetes bacteria in diverse environments.</title>
        <authorList>
            <person name="Zeng Y."/>
            <person name="Baumbach J."/>
            <person name="Barbosa E.G."/>
            <person name="Azevedo V."/>
            <person name="Zhang C."/>
            <person name="Koblizek M."/>
        </authorList>
    </citation>
    <scope>NUCLEOTIDE SEQUENCE [LARGE SCALE GENOMIC DNA]</scope>
    <source>
        <strain evidence="3 4">AP64</strain>
    </source>
</reference>
<feature type="transmembrane region" description="Helical" evidence="1">
    <location>
        <begin position="40"/>
        <end position="63"/>
    </location>
</feature>
<reference evidence="3 4" key="1">
    <citation type="journal article" date="2014" name="Proc. Natl. Acad. Sci. U.S.A.">
        <title>Functional type 2 photosynthetic reaction centers found in the rare bacterial phylum Gemmatimonadetes.</title>
        <authorList>
            <person name="Zeng Y."/>
            <person name="Feng F."/>
            <person name="Medova H."/>
            <person name="Dean J."/>
            <person name="Koblizek M."/>
        </authorList>
    </citation>
    <scope>NUCLEOTIDE SEQUENCE [LARGE SCALE GENOMIC DNA]</scope>
    <source>
        <strain evidence="3 4">AP64</strain>
    </source>
</reference>
<dbReference type="AlphaFoldDB" id="A0A143BMV3"/>
<feature type="domain" description="EamA" evidence="2">
    <location>
        <begin position="15"/>
        <end position="147"/>
    </location>
</feature>
<dbReference type="SUPFAM" id="SSF103481">
    <property type="entry name" value="Multidrug resistance efflux transporter EmrE"/>
    <property type="match status" value="2"/>
</dbReference>
<dbReference type="PANTHER" id="PTHR22911">
    <property type="entry name" value="ACYL-MALONYL CONDENSING ENZYME-RELATED"/>
    <property type="match status" value="1"/>
</dbReference>
<dbReference type="Proteomes" id="UP000076404">
    <property type="component" value="Chromosome"/>
</dbReference>
<evidence type="ECO:0000259" key="2">
    <source>
        <dbReference type="Pfam" id="PF00892"/>
    </source>
</evidence>
<dbReference type="PANTHER" id="PTHR22911:SF79">
    <property type="entry name" value="MOBA-LIKE NTP TRANSFERASE DOMAIN-CONTAINING PROTEIN"/>
    <property type="match status" value="1"/>
</dbReference>
<feature type="transmembrane region" description="Helical" evidence="1">
    <location>
        <begin position="219"/>
        <end position="243"/>
    </location>
</feature>
<feature type="transmembrane region" description="Helical" evidence="1">
    <location>
        <begin position="75"/>
        <end position="94"/>
    </location>
</feature>
<dbReference type="InterPro" id="IPR037185">
    <property type="entry name" value="EmrE-like"/>
</dbReference>
<sequence length="299" mass="31170">MPDPRTTNPHAQATGTVYTVLAATGFAAVSILTAKALATGLTLATILAWRYLLSALLLSLWVLAHTYVPIPRRTILGFVVVGGFGQALVVYLALSALRFIPAATLAFLFYTYPLWVTIGQVLRGAERVDRRQLAALTLSLAGIVTMVGGIGVDGTDWRGVALALGAALLYGAYIPILRTLQADHPVAPSSALAKLGAATAFLVGSIVSHSFSWRLSGEAWLTISALAVGSTVLPSVFFVLGLVRLGATRTAIVSTVEPFLTALLAAILLAQPLTGRTLLGGALIATAMLLLQLRGTAEA</sequence>
<feature type="transmembrane region" description="Helical" evidence="1">
    <location>
        <begin position="100"/>
        <end position="121"/>
    </location>
</feature>
<feature type="transmembrane region" description="Helical" evidence="1">
    <location>
        <begin position="133"/>
        <end position="152"/>
    </location>
</feature>
<keyword evidence="1" id="KW-0812">Transmembrane</keyword>
<feature type="transmembrane region" description="Helical" evidence="1">
    <location>
        <begin position="158"/>
        <end position="180"/>
    </location>
</feature>
<dbReference type="Pfam" id="PF00892">
    <property type="entry name" value="EamA"/>
    <property type="match status" value="2"/>
</dbReference>
<gene>
    <name evidence="3" type="ORF">GEMMAAP_19655</name>
</gene>
<dbReference type="KEGG" id="gph:GEMMAAP_19655"/>
<organism evidence="3 4">
    <name type="scientific">Gemmatimonas phototrophica</name>
    <dbReference type="NCBI Taxonomy" id="1379270"/>
    <lineage>
        <taxon>Bacteria</taxon>
        <taxon>Pseudomonadati</taxon>
        <taxon>Gemmatimonadota</taxon>
        <taxon>Gemmatimonadia</taxon>
        <taxon>Gemmatimonadales</taxon>
        <taxon>Gemmatimonadaceae</taxon>
        <taxon>Gemmatimonas</taxon>
    </lineage>
</organism>
<feature type="transmembrane region" description="Helical" evidence="1">
    <location>
        <begin position="250"/>
        <end position="270"/>
    </location>
</feature>
<keyword evidence="1" id="KW-0472">Membrane</keyword>
<dbReference type="RefSeq" id="WP_026848905.1">
    <property type="nucleotide sequence ID" value="NZ_CP011454.1"/>
</dbReference>
<protein>
    <recommendedName>
        <fullName evidence="2">EamA domain-containing protein</fullName>
    </recommendedName>
</protein>
<evidence type="ECO:0000313" key="3">
    <source>
        <dbReference type="EMBL" id="AMW06406.1"/>
    </source>
</evidence>
<feature type="domain" description="EamA" evidence="2">
    <location>
        <begin position="158"/>
        <end position="291"/>
    </location>
</feature>
<dbReference type="InterPro" id="IPR000620">
    <property type="entry name" value="EamA_dom"/>
</dbReference>
<dbReference type="GO" id="GO:0016020">
    <property type="term" value="C:membrane"/>
    <property type="evidence" value="ECO:0007669"/>
    <property type="project" value="InterPro"/>
</dbReference>
<proteinExistence type="predicted"/>
<keyword evidence="4" id="KW-1185">Reference proteome</keyword>
<dbReference type="OrthoDB" id="9808556at2"/>
<feature type="transmembrane region" description="Helical" evidence="1">
    <location>
        <begin position="12"/>
        <end position="34"/>
    </location>
</feature>
<dbReference type="eggNOG" id="COG0697">
    <property type="taxonomic scope" value="Bacteria"/>
</dbReference>
<evidence type="ECO:0000313" key="4">
    <source>
        <dbReference type="Proteomes" id="UP000076404"/>
    </source>
</evidence>
<name>A0A143BMV3_9BACT</name>
<keyword evidence="1" id="KW-1133">Transmembrane helix</keyword>
<feature type="transmembrane region" description="Helical" evidence="1">
    <location>
        <begin position="276"/>
        <end position="293"/>
    </location>
</feature>
<feature type="transmembrane region" description="Helical" evidence="1">
    <location>
        <begin position="192"/>
        <end position="213"/>
    </location>
</feature>
<evidence type="ECO:0000256" key="1">
    <source>
        <dbReference type="SAM" id="Phobius"/>
    </source>
</evidence>
<accession>A0A143BMV3</accession>
<dbReference type="EMBL" id="CP011454">
    <property type="protein sequence ID" value="AMW06406.1"/>
    <property type="molecule type" value="Genomic_DNA"/>
</dbReference>